<gene>
    <name evidence="6" type="ORF">BS101_18635</name>
</gene>
<evidence type="ECO:0000259" key="5">
    <source>
        <dbReference type="SMART" id="SM00849"/>
    </source>
</evidence>
<evidence type="ECO:0000313" key="6">
    <source>
        <dbReference type="EMBL" id="APM41329.1"/>
    </source>
</evidence>
<dbReference type="AlphaFoldDB" id="A0A1L5FE91"/>
<accession>A0A1L5FE91</accession>
<dbReference type="PANTHER" id="PTHR46233">
    <property type="entry name" value="HYDROXYACYLGLUTATHIONE HYDROLASE GLOC"/>
    <property type="match status" value="1"/>
</dbReference>
<keyword evidence="4" id="KW-0862">Zinc</keyword>
<evidence type="ECO:0000313" key="7">
    <source>
        <dbReference type="Proteomes" id="UP000184604"/>
    </source>
</evidence>
<dbReference type="Gene3D" id="3.60.15.10">
    <property type="entry name" value="Ribonuclease Z/Hydroxyacylglutathione hydrolase-like"/>
    <property type="match status" value="1"/>
</dbReference>
<organism evidence="6 7">
    <name type="scientific">Clostridium kluyveri</name>
    <dbReference type="NCBI Taxonomy" id="1534"/>
    <lineage>
        <taxon>Bacteria</taxon>
        <taxon>Bacillati</taxon>
        <taxon>Bacillota</taxon>
        <taxon>Clostridia</taxon>
        <taxon>Eubacteriales</taxon>
        <taxon>Clostridiaceae</taxon>
        <taxon>Clostridium</taxon>
    </lineage>
</organism>
<dbReference type="InterPro" id="IPR036866">
    <property type="entry name" value="RibonucZ/Hydroxyglut_hydro"/>
</dbReference>
<dbReference type="Pfam" id="PF00753">
    <property type="entry name" value="Lactamase_B"/>
    <property type="match status" value="1"/>
</dbReference>
<comment type="cofactor">
    <cofactor evidence="1">
        <name>Zn(2+)</name>
        <dbReference type="ChEBI" id="CHEBI:29105"/>
    </cofactor>
</comment>
<reference evidence="6 7" key="1">
    <citation type="submission" date="2016-12" db="EMBL/GenBank/DDBJ databases">
        <title>Complete genome sequence of Clostridium kluyveri JZZ isolated from the pit mud of a Chinese flavor liquor-making factory.</title>
        <authorList>
            <person name="Wang Y."/>
        </authorList>
    </citation>
    <scope>NUCLEOTIDE SEQUENCE [LARGE SCALE GENOMIC DNA]</scope>
    <source>
        <strain evidence="6 7">JZZ</strain>
    </source>
</reference>
<evidence type="ECO:0000256" key="4">
    <source>
        <dbReference type="ARBA" id="ARBA00022833"/>
    </source>
</evidence>
<dbReference type="GO" id="GO:0016787">
    <property type="term" value="F:hydrolase activity"/>
    <property type="evidence" value="ECO:0007669"/>
    <property type="project" value="UniProtKB-KW"/>
</dbReference>
<dbReference type="SUPFAM" id="SSF56281">
    <property type="entry name" value="Metallo-hydrolase/oxidoreductase"/>
    <property type="match status" value="1"/>
</dbReference>
<keyword evidence="2" id="KW-0479">Metal-binding</keyword>
<dbReference type="InterPro" id="IPR051453">
    <property type="entry name" value="MBL_Glyoxalase_II"/>
</dbReference>
<keyword evidence="3 6" id="KW-0378">Hydrolase</keyword>
<name>A0A1L5FE91_CLOKL</name>
<evidence type="ECO:0000256" key="1">
    <source>
        <dbReference type="ARBA" id="ARBA00001947"/>
    </source>
</evidence>
<dbReference type="SMART" id="SM00849">
    <property type="entry name" value="Lactamase_B"/>
    <property type="match status" value="1"/>
</dbReference>
<feature type="domain" description="Metallo-beta-lactamase" evidence="5">
    <location>
        <begin position="18"/>
        <end position="211"/>
    </location>
</feature>
<dbReference type="OrthoDB" id="11380at2"/>
<evidence type="ECO:0000256" key="2">
    <source>
        <dbReference type="ARBA" id="ARBA00022723"/>
    </source>
</evidence>
<sequence>MLIEEIKGNTFCIDMGKTNIPFYKIDNKKIIMLDSGFNKVDREKIENVLESNDLQPVGIICSHAHADHAGNNMYLKKKYNCIIAMSECEAFICNSENNLKFYYNNQYNTYTTYDIREHLEYMVCETDIIITEERDYVEVCGVKFGIIHTVGHSPGHICIVTPDNVAYLGDALISHEVIENAKMPYTYNLSEDLKSKANLYNLKCEKYIVAHKGIYEDITKLIEDNINLYRNIAAKLYNIIEGTMTMEHIVKNAIESFNICVNNTLKYIMVDKVLRLYIEYFCEMRMVKMEIKDGFLKYSKVP</sequence>
<dbReference type="RefSeq" id="WP_073541425.1">
    <property type="nucleotide sequence ID" value="NZ_CP018335.1"/>
</dbReference>
<protein>
    <submittedName>
        <fullName evidence="6">Hydrolase</fullName>
    </submittedName>
</protein>
<proteinExistence type="predicted"/>
<dbReference type="InterPro" id="IPR001279">
    <property type="entry name" value="Metallo-B-lactamas"/>
</dbReference>
<dbReference type="GO" id="GO:0046872">
    <property type="term" value="F:metal ion binding"/>
    <property type="evidence" value="ECO:0007669"/>
    <property type="project" value="UniProtKB-KW"/>
</dbReference>
<evidence type="ECO:0000256" key="3">
    <source>
        <dbReference type="ARBA" id="ARBA00022801"/>
    </source>
</evidence>
<dbReference type="EMBL" id="CP018335">
    <property type="protein sequence ID" value="APM41329.1"/>
    <property type="molecule type" value="Genomic_DNA"/>
</dbReference>
<dbReference type="Proteomes" id="UP000184604">
    <property type="component" value="Chromosome"/>
</dbReference>
<dbReference type="PANTHER" id="PTHR46233:SF3">
    <property type="entry name" value="HYDROXYACYLGLUTATHIONE HYDROLASE GLOC"/>
    <property type="match status" value="1"/>
</dbReference>